<dbReference type="PANTHER" id="PTHR11161">
    <property type="entry name" value="O-ACYLTRANSFERASE"/>
    <property type="match status" value="1"/>
</dbReference>
<evidence type="ECO:0008006" key="3">
    <source>
        <dbReference type="Google" id="ProtNLM"/>
    </source>
</evidence>
<dbReference type="AlphaFoldDB" id="A0A1B0D0Z7"/>
<dbReference type="VEuPathDB" id="VectorBase:PPAPM1_011784"/>
<dbReference type="PANTHER" id="PTHR11161:SF72">
    <property type="entry name" value="FI21449P1"/>
    <property type="match status" value="1"/>
</dbReference>
<reference evidence="1" key="1">
    <citation type="submission" date="2022-08" db="UniProtKB">
        <authorList>
            <consortium name="EnsemblMetazoa"/>
        </authorList>
    </citation>
    <scope>IDENTIFICATION</scope>
    <source>
        <strain evidence="1">Israel</strain>
    </source>
</reference>
<evidence type="ECO:0000313" key="1">
    <source>
        <dbReference type="EnsemblMetazoa" id="PPAI001021-PA"/>
    </source>
</evidence>
<dbReference type="EnsemblMetazoa" id="PPAI001021-RA">
    <property type="protein sequence ID" value="PPAI001021-PA"/>
    <property type="gene ID" value="PPAI001021"/>
</dbReference>
<dbReference type="InterPro" id="IPR052728">
    <property type="entry name" value="O2_lipid_transport_reg"/>
</dbReference>
<organism evidence="1 2">
    <name type="scientific">Phlebotomus papatasi</name>
    <name type="common">Sandfly</name>
    <dbReference type="NCBI Taxonomy" id="29031"/>
    <lineage>
        <taxon>Eukaryota</taxon>
        <taxon>Metazoa</taxon>
        <taxon>Ecdysozoa</taxon>
        <taxon>Arthropoda</taxon>
        <taxon>Hexapoda</taxon>
        <taxon>Insecta</taxon>
        <taxon>Pterygota</taxon>
        <taxon>Neoptera</taxon>
        <taxon>Endopterygota</taxon>
        <taxon>Diptera</taxon>
        <taxon>Nematocera</taxon>
        <taxon>Psychodoidea</taxon>
        <taxon>Psychodidae</taxon>
        <taxon>Phlebotomus</taxon>
        <taxon>Phlebotomus</taxon>
    </lineage>
</organism>
<proteinExistence type="predicted"/>
<dbReference type="EMBL" id="AJVK01021804">
    <property type="status" value="NOT_ANNOTATED_CDS"/>
    <property type="molecule type" value="Genomic_DNA"/>
</dbReference>
<keyword evidence="2" id="KW-1185">Reference proteome</keyword>
<evidence type="ECO:0000313" key="2">
    <source>
        <dbReference type="Proteomes" id="UP000092462"/>
    </source>
</evidence>
<name>A0A1B0D0Z7_PHLPP</name>
<sequence>MLWSWYLANDTQFYIIGAVILIVAVRHLRIAAAVVSAIMVSSWAITGLVAYSNNHIPNSDDPLALFDMIYDKPWTRIGPYMIGMCVGWILFRTNCQLRMSRLTVVLGWMMSSAVGLYLIYGLYGQELNKLGGAAYSSLSHSAWALSLAWIIIACSTGHGGYVNTFLSAPCIYPFSRATYCAYLVHPIVIRIMALNSTAPLHLGTDSMVSSN</sequence>
<dbReference type="VEuPathDB" id="VectorBase:PPAI001021"/>
<protein>
    <recommendedName>
        <fullName evidence="3">Acyltransferase 3 domain-containing protein</fullName>
    </recommendedName>
</protein>
<accession>A0A1B0D0Z7</accession>
<dbReference type="Proteomes" id="UP000092462">
    <property type="component" value="Unassembled WGS sequence"/>
</dbReference>